<accession>A0A8J3SP49</accession>
<gene>
    <name evidence="1" type="ORF">Psi01_83770</name>
</gene>
<comment type="caution">
    <text evidence="1">The sequence shown here is derived from an EMBL/GenBank/DDBJ whole genome shotgun (WGS) entry which is preliminary data.</text>
</comment>
<dbReference type="EMBL" id="BOOJ01000098">
    <property type="protein sequence ID" value="GIH97747.1"/>
    <property type="molecule type" value="Genomic_DNA"/>
</dbReference>
<dbReference type="AlphaFoldDB" id="A0A8J3SP49"/>
<evidence type="ECO:0000313" key="2">
    <source>
        <dbReference type="Proteomes" id="UP000619788"/>
    </source>
</evidence>
<evidence type="ECO:0000313" key="1">
    <source>
        <dbReference type="EMBL" id="GIH97747.1"/>
    </source>
</evidence>
<name>A0A8J3SP49_9ACTN</name>
<sequence>MRAAYHAETVLEAQAALSVLVAELEVRYPGAAASLREGLEETLTVLRLGVPPTLARTLRSTNPIWGYRRVHGELAVLGIAVAPSTVWEILKQEDLDPVPERASTTWADFLRSQAETLLADNLIETVTLTGQRQYILAVTSMPPGASGCWALPPIRSLSGPSRR</sequence>
<reference evidence="1 2" key="1">
    <citation type="submission" date="2021-01" db="EMBL/GenBank/DDBJ databases">
        <title>Whole genome shotgun sequence of Planobispora siamensis NBRC 107568.</title>
        <authorList>
            <person name="Komaki H."/>
            <person name="Tamura T."/>
        </authorList>
    </citation>
    <scope>NUCLEOTIDE SEQUENCE [LARGE SCALE GENOMIC DNA]</scope>
    <source>
        <strain evidence="1 2">NBRC 107568</strain>
    </source>
</reference>
<dbReference type="Proteomes" id="UP000619788">
    <property type="component" value="Unassembled WGS sequence"/>
</dbReference>
<keyword evidence="2" id="KW-1185">Reference proteome</keyword>
<protein>
    <submittedName>
        <fullName evidence="1">Uncharacterized protein</fullName>
    </submittedName>
</protein>
<organism evidence="1 2">
    <name type="scientific">Planobispora siamensis</name>
    <dbReference type="NCBI Taxonomy" id="936338"/>
    <lineage>
        <taxon>Bacteria</taxon>
        <taxon>Bacillati</taxon>
        <taxon>Actinomycetota</taxon>
        <taxon>Actinomycetes</taxon>
        <taxon>Streptosporangiales</taxon>
        <taxon>Streptosporangiaceae</taxon>
        <taxon>Planobispora</taxon>
    </lineage>
</organism>
<proteinExistence type="predicted"/>